<feature type="region of interest" description="Disordered" evidence="7">
    <location>
        <begin position="2736"/>
        <end position="2766"/>
    </location>
</feature>
<evidence type="ECO:0000259" key="9">
    <source>
        <dbReference type="Pfam" id="PF12359"/>
    </source>
</evidence>
<dbReference type="Pfam" id="PF12340">
    <property type="entry name" value="DUF3638"/>
    <property type="match status" value="1"/>
</dbReference>
<accession>A0A401GMX3</accession>
<dbReference type="OrthoDB" id="3182339at2759"/>
<dbReference type="InParanoid" id="A0A401GMX3"/>
<keyword evidence="3" id="KW-0645">Protease</keyword>
<dbReference type="RefSeq" id="XP_027614481.1">
    <property type="nucleotide sequence ID" value="XM_027758680.1"/>
</dbReference>
<dbReference type="GO" id="GO:0006508">
    <property type="term" value="P:proteolysis"/>
    <property type="evidence" value="ECO:0007669"/>
    <property type="project" value="UniProtKB-KW"/>
</dbReference>
<organism evidence="11 12">
    <name type="scientific">Sparassis crispa</name>
    <dbReference type="NCBI Taxonomy" id="139825"/>
    <lineage>
        <taxon>Eukaryota</taxon>
        <taxon>Fungi</taxon>
        <taxon>Dikarya</taxon>
        <taxon>Basidiomycota</taxon>
        <taxon>Agaricomycotina</taxon>
        <taxon>Agaricomycetes</taxon>
        <taxon>Polyporales</taxon>
        <taxon>Sparassidaceae</taxon>
        <taxon>Sparassis</taxon>
    </lineage>
</organism>
<keyword evidence="4" id="KW-0833">Ubl conjugation pathway</keyword>
<evidence type="ECO:0000256" key="2">
    <source>
        <dbReference type="ARBA" id="ARBA00012759"/>
    </source>
</evidence>
<dbReference type="PANTHER" id="PTHR13367:SF33">
    <property type="entry name" value="P-LOOP CONTAINING NUCLEOSIDE TRIPHOSPHATE HYDROLASE PROTEIN"/>
    <property type="match status" value="1"/>
</dbReference>
<sequence>MIRMLDNLRQVEGYEALPAENIGGQITCMHVGVATFAKESVVFYIRAQNAAIVVRKFAQEFVFESFEVAPSAADVMKATGKLLCSYPGPAIAVPKDTVEDVHFVKELSSFLAQMSVDELDSAATTRKAGSTVVEKRDSASPGYITQLLTGILRGVGRPADVNRISKRINDDVLWKDAYLPWRRSPLWLVIRVALQTSLGRANALSEYKSFMVFFMSRLLRLTVREQFASDRLYCFRAKLSRRLYKLGSSAPLFISQEVKEAVDETESHLQQRWRKIQEQQAVSPPWSPSTLDLQTDTHLTLSNSRDYISKCLTITNTASAACSFEPSHTRRLRDTHCCDFRTFDEGALPTAFAANGDIHVALADFETLVQDRVDNWVAECLHEEWASIKLAKCIEHYSQAAQGAYDGNPEDQSIMLLTIFELWVALDKLAVTQCQLLRRYSPEIPQSLFHSLVLHKTVSLQHLSRIETYLESRHEHADSGSIFCDEVNSTSFAVRFYETSSELQALKERIVAEANCKRDSKRAELEERNDAHHNLMIEANSLEHECDHLRGNKAKRKRCRKCRLTWKARTMTIVPHEWPLPKVALEVQATVFELQCPIPFRTWRSTTYEILNDVCQDRHRSKASPPMVLKDYGGLKKYLKSQAVMSWFSVASSTKSFIQAHYGTISIPATEASVFVNNGLTYRLYDARRDLWAADFLQNYSKVSQRCTFSLPLTDPYQSMQYAICGTAHYPNAVLACQSECPMELDLHEYTAFGLLRSGGLLQWLNILRGIRARELSFEREEVHLLLMQAIWQVGPSQNGVRVWHVEPSNRVFGLLLLTELRDLLSSIEGNWSNVTSAKSIIMLSCRLLASSVDRYVRQSAYGLLRCARRITFRWLHELSEKLSKAVCEDDIFSLQLRVCAMAAICRSTYDVGLGDLEALLASEEDVSVLIQCAVHLRDNIPTTEKDIPSNLPLLLERDRRLSHFLEPALRDVIRRLSGVLDKPLAILWQEFQEGQTWVQMQEPNDRWMTVAYGRTTVHINVLNGELLKILDVIPSDMPGMDFATRADVFGFHVHFSLDCGQLTVKTTSDSTVYELIPHSKFMRDLPTPLIVDYVHWLKIDTQDPKCAEIELRPLGDLWTSSPDIWRIQFSMNGNSTMSQRGMQLLDNRSPAFAMISKRLQSLECPEHLVITLSAENCLLVDLPRFELSFVVEDGELMSRNWRGLIVDSNQSTKTMLGLSSQLVLTQRGNAPSLPPERHVVIPIGDIKFCSSGHHVKVQVEAGAMSRRHYHKYRIDPNLGCVVGNGTLLSKLYQVYLHALTSHCLPDPLTGQTGTEEALSELRSARCLSFQKLGPDEVTLLTQIGALTPERQFYPAHLRVMQTVHWCDLSPISQRTDFWDCTVLILKHAQNLTDIFYPEKDMTSLLSDALQKQTSDQHLQNRAALRTSVIYGREYSTWTTTDGDDLPYTTRDLPQDSTSEKEVATVSALVHSWPTRLPTTSDLLQVMVSWQEPISVAEDIVLSYRSDWLSPALPAIWLSVYEQCRASNADVQPKLLFILSAMSYKLNVSHPVQLVGTILAFATTPQFRSLQLPSTLSASYNLADGFAPREVELNTLAITFTVPYDPWTSSLDLSRSAFETEDKFAERRRSHHDKFCASKARELVGCLIRQWPCHTPSAPPGYSSSINITEFMLKAKSKFRSWYQNRELENHLIQVQHILHQVREQSAHVKVPHYVVHTPLRPTTAPKCFVDATGLLKREAPALEVLDVQAYLGETFYRLSADSFRTDELRFLIREFERHPSSSFKQHYGQHLERSRAILEAQAGSTVPYFPPDTFESFKHYRDLCHQAYSCSTATIQQFLGPRSDVERVVCISGLWPRLSAKSLLRILASTSRTHRTLSKEWEQCLVSYARTYLQFQRSRRLIEYLQQKRYEELLKELDNQEYRIQPDDSGSALNTDWLLVQIENDFLMRPLQQSIAREMIAPSSGRNTVLQLNMGEGKSAVIAPLAATALADGRKLVRVVVLKSLSSQMFHLLVDRLSGLANRRIFYLPFSRDIRMGPQVVQRIRSLYEECVREQGILVAQPEHILSFKLMGIDHSKDCVSQDGQITEALLELQHWLDTVTRDILDESDEMLNVGYQLVYTAGQQRPIEDHPDRWKTTQHVLSLVKDHSSSFHILHPDEMEFVPGTGGTYPMIRILHDRAWEGLATDVARHIVNTDPTLRHLPENLREAALMFITENVSSVPGSRVRLLEEHCKGDGLWKKLLLLRGLLGHGLIGYVLKEKRWRVDYGLDLTRTLLAVPYRAKDVPSLRADFGHPDVAIALTCLSYYYGGLTSEQLDTCFELLLKSDEREVLYESWVRDNDAVPPFLRQLIGINHEDSRQREHFLVPLFRRCSAVIDFYLAEVVFPRYAKEFPEKLSTSAWDLAEIKTHVTTGFSGTNDNQDLLPSSITQHDPVDQLSTSARVLAYLLQPENKTYICVGSESTSGRDYLNLLVKQDPEVRVLLDVGAQMLDMENAELAKHWLSLTAHIAATVFFDEQDELMVLTRSGTIEAFVSSPYSQQLDQCNVYLDDAHTRGTDLKLPRKARAAVTLGPKVTKDRLLQGCMRMRKLGNGQSVLFLAPPEVDRAIRALSGTKDAVETIDILRWAMVQTCAYIEHHVSHWAHQGIGYKKRRTAWNQFKARSSTSPSGSIQLATSQMPSLRSAWLSPEARPLEEMYGFSAGISNALSINDAMFDNPELRDRFQLFGVTSLLDPHMDEEQEREVSQELEQEREVERPPAAKPATHHVHSDVENFVLTGMIRLGPAFVPLFSPLDGLPGYPGQHVCSDRILATKDFATNIEKQRSSHHPSDCMAPVNWIISNTSQSHLVVFSAFEVNILLPMIRQSTVVCLHMYSPRVTQSMKPLDALNFYCIPTLRKSWQPEPMDICQLNLWAGQLYFTNHEMYSQLCIYLGICAEEPPEGARVQVDGFIEPQDRIEPMKSLCPFSKSPIPLMKELVGLRRKGMGYRSTHMGKVLHSGFLTSKDFQ</sequence>
<reference evidence="11 12" key="1">
    <citation type="journal article" date="2018" name="Sci. Rep.">
        <title>Genome sequence of the cauliflower mushroom Sparassis crispa (Hanabiratake) and its association with beneficial usage.</title>
        <authorList>
            <person name="Kiyama R."/>
            <person name="Furutani Y."/>
            <person name="Kawaguchi K."/>
            <person name="Nakanishi T."/>
        </authorList>
    </citation>
    <scope>NUCLEOTIDE SEQUENCE [LARGE SCALE GENOMIC DNA]</scope>
</reference>
<evidence type="ECO:0000256" key="7">
    <source>
        <dbReference type="SAM" id="MobiDB-lite"/>
    </source>
</evidence>
<comment type="caution">
    <text evidence="11">The sequence shown here is derived from an EMBL/GenBank/DDBJ whole genome shotgun (WGS) entry which is preliminary data.</text>
</comment>
<comment type="catalytic activity">
    <reaction evidence="1">
        <text>Thiol-dependent hydrolysis of ester, thioester, amide, peptide and isopeptide bonds formed by the C-terminal Gly of ubiquitin (a 76-residue protein attached to proteins as an intracellular targeting signal).</text>
        <dbReference type="EC" id="3.4.19.12"/>
    </reaction>
</comment>
<dbReference type="InterPro" id="IPR027417">
    <property type="entry name" value="P-loop_NTPase"/>
</dbReference>
<feature type="compositionally biased region" description="Basic and acidic residues" evidence="7">
    <location>
        <begin position="2736"/>
        <end position="2758"/>
    </location>
</feature>
<keyword evidence="12" id="KW-1185">Reference proteome</keyword>
<dbReference type="Proteomes" id="UP000287166">
    <property type="component" value="Unassembled WGS sequence"/>
</dbReference>
<feature type="domain" description="DUF3645" evidence="9">
    <location>
        <begin position="2271"/>
        <end position="2303"/>
    </location>
</feature>
<proteinExistence type="predicted"/>
<dbReference type="InterPro" id="IPR022105">
    <property type="entry name" value="DUF3645"/>
</dbReference>
<dbReference type="EC" id="3.4.19.12" evidence="2"/>
<evidence type="ECO:0000259" key="8">
    <source>
        <dbReference type="Pfam" id="PF12340"/>
    </source>
</evidence>
<dbReference type="GeneID" id="38780485"/>
<keyword evidence="5" id="KW-0378">Hydrolase</keyword>
<dbReference type="EMBL" id="BFAD01000005">
    <property type="protein sequence ID" value="GBE83568.1"/>
    <property type="molecule type" value="Genomic_DNA"/>
</dbReference>
<evidence type="ECO:0000256" key="4">
    <source>
        <dbReference type="ARBA" id="ARBA00022786"/>
    </source>
</evidence>
<feature type="domain" description="DUF3638" evidence="8">
    <location>
        <begin position="1935"/>
        <end position="2152"/>
    </location>
</feature>
<dbReference type="InterPro" id="IPR022099">
    <property type="entry name" value="DUF3638"/>
</dbReference>
<dbReference type="GO" id="GO:0004843">
    <property type="term" value="F:cysteine-type deubiquitinase activity"/>
    <property type="evidence" value="ECO:0007669"/>
    <property type="project" value="UniProtKB-EC"/>
</dbReference>
<evidence type="ECO:0000256" key="1">
    <source>
        <dbReference type="ARBA" id="ARBA00000707"/>
    </source>
</evidence>
<dbReference type="Pfam" id="PF12359">
    <property type="entry name" value="DUF3645"/>
    <property type="match status" value="1"/>
</dbReference>
<evidence type="ECO:0000256" key="5">
    <source>
        <dbReference type="ARBA" id="ARBA00022801"/>
    </source>
</evidence>
<name>A0A401GMX3_9APHY</name>
<evidence type="ECO:0000313" key="11">
    <source>
        <dbReference type="EMBL" id="GBE83568.1"/>
    </source>
</evidence>
<dbReference type="Pfam" id="PF20255">
    <property type="entry name" value="DUF6606"/>
    <property type="match status" value="1"/>
</dbReference>
<evidence type="ECO:0000256" key="6">
    <source>
        <dbReference type="ARBA" id="ARBA00022807"/>
    </source>
</evidence>
<dbReference type="InterPro" id="IPR046541">
    <property type="entry name" value="DUF6606"/>
</dbReference>
<evidence type="ECO:0000256" key="3">
    <source>
        <dbReference type="ARBA" id="ARBA00022670"/>
    </source>
</evidence>
<dbReference type="InterPro" id="IPR051346">
    <property type="entry name" value="OTU_Deubiquitinase"/>
</dbReference>
<dbReference type="PANTHER" id="PTHR13367">
    <property type="entry name" value="UBIQUITIN THIOESTERASE"/>
    <property type="match status" value="1"/>
</dbReference>
<dbReference type="SUPFAM" id="SSF52540">
    <property type="entry name" value="P-loop containing nucleoside triphosphate hydrolases"/>
    <property type="match status" value="1"/>
</dbReference>
<protein>
    <recommendedName>
        <fullName evidence="2">ubiquitinyl hydrolase 1</fullName>
        <ecNumber evidence="2">3.4.19.12</ecNumber>
    </recommendedName>
</protein>
<keyword evidence="6" id="KW-0788">Thiol protease</keyword>
<dbReference type="STRING" id="139825.A0A401GMX3"/>
<evidence type="ECO:0000313" key="12">
    <source>
        <dbReference type="Proteomes" id="UP000287166"/>
    </source>
</evidence>
<gene>
    <name evidence="11" type="ORF">SCP_0506230</name>
</gene>
<evidence type="ECO:0000259" key="10">
    <source>
        <dbReference type="Pfam" id="PF20255"/>
    </source>
</evidence>
<feature type="domain" description="DUF6606" evidence="10">
    <location>
        <begin position="1"/>
        <end position="220"/>
    </location>
</feature>